<evidence type="ECO:0000256" key="1">
    <source>
        <dbReference type="ARBA" id="ARBA00004613"/>
    </source>
</evidence>
<evidence type="ECO:0000256" key="5">
    <source>
        <dbReference type="RuleBase" id="RU367124"/>
    </source>
</evidence>
<evidence type="ECO:0000313" key="7">
    <source>
        <dbReference type="EMBL" id="AEK81080.1"/>
    </source>
</evidence>
<name>G1FSJ2_PHYSO</name>
<comment type="similarity">
    <text evidence="2 5">Belongs to the RxLR effector family.</text>
</comment>
<feature type="signal peptide" evidence="5">
    <location>
        <begin position="1"/>
        <end position="19"/>
    </location>
</feature>
<proteinExistence type="inferred from homology"/>
<keyword evidence="4 5" id="KW-0732">Signal</keyword>
<gene>
    <name evidence="7" type="primary">Avh</name>
</gene>
<protein>
    <recommendedName>
        <fullName evidence="5">RxLR effector protein</fullName>
    </recommendedName>
</protein>
<accession>G1FSJ2</accession>
<evidence type="ECO:0000256" key="3">
    <source>
        <dbReference type="ARBA" id="ARBA00022525"/>
    </source>
</evidence>
<dbReference type="PROSITE" id="PS51257">
    <property type="entry name" value="PROKAR_LIPOPROTEIN"/>
    <property type="match status" value="1"/>
</dbReference>
<feature type="chain" id="PRO_5003412523" description="RxLR effector protein" evidence="5">
    <location>
        <begin position="20"/>
        <end position="128"/>
    </location>
</feature>
<evidence type="ECO:0000256" key="4">
    <source>
        <dbReference type="ARBA" id="ARBA00022729"/>
    </source>
</evidence>
<feature type="region of interest" description="Disordered" evidence="6">
    <location>
        <begin position="26"/>
        <end position="58"/>
    </location>
</feature>
<comment type="subcellular location">
    <subcellularLocation>
        <location evidence="1 5">Secreted</location>
    </subcellularLocation>
</comment>
<dbReference type="Pfam" id="PF16810">
    <property type="entry name" value="RXLR"/>
    <property type="match status" value="1"/>
</dbReference>
<sequence>MRLYAAIATVLLLLACVSATENDVTRSLTTGRNGGTKQRLLRSTHAGEGPENEERGAVSTVGNLAEKAKFRFWKLIGDHPGVIHEKWFKNMDAKDILASPKRKVWSRYEEWYNKKTWDKIKAAANTAN</sequence>
<dbReference type="InterPro" id="IPR031825">
    <property type="entry name" value="RXLR"/>
</dbReference>
<dbReference type="VEuPathDB" id="FungiDB:PHYSODRAFT_284487"/>
<dbReference type="EMBL" id="JN254267">
    <property type="protein sequence ID" value="AEK81080.1"/>
    <property type="molecule type" value="Genomic_DNA"/>
</dbReference>
<keyword evidence="3 5" id="KW-0964">Secreted</keyword>
<evidence type="ECO:0000256" key="6">
    <source>
        <dbReference type="SAM" id="MobiDB-lite"/>
    </source>
</evidence>
<dbReference type="AlphaFoldDB" id="G1FSJ2"/>
<comment type="function">
    <text evidence="5">Effector that suppresses plant defense responses during pathogen infection.</text>
</comment>
<organism evidence="7">
    <name type="scientific">Phytophthora sojae</name>
    <name type="common">Soybean stem and root rot agent</name>
    <name type="synonym">Phytophthora megasperma f. sp. glycines</name>
    <dbReference type="NCBI Taxonomy" id="67593"/>
    <lineage>
        <taxon>Eukaryota</taxon>
        <taxon>Sar</taxon>
        <taxon>Stramenopiles</taxon>
        <taxon>Oomycota</taxon>
        <taxon>Peronosporomycetes</taxon>
        <taxon>Peronosporales</taxon>
        <taxon>Peronosporaceae</taxon>
        <taxon>Phytophthora</taxon>
    </lineage>
</organism>
<reference evidence="7" key="1">
    <citation type="journal article" date="2011" name="Plant Cell">
        <title>Transcriptional programming and functional interactions within the Phytophthora sojae RXLR effector repertoire.</title>
        <authorList>
            <person name="Wang Q."/>
            <person name="Han C."/>
            <person name="Ferreira A.O."/>
            <person name="Yu X."/>
            <person name="Ye W."/>
            <person name="Tripathy S."/>
            <person name="Kale S.D."/>
            <person name="Gu B."/>
            <person name="Sheng Y."/>
            <person name="Sui Y."/>
            <person name="Wang X."/>
            <person name="Zhang Z."/>
            <person name="Cheng B."/>
            <person name="Dong S."/>
            <person name="Shan W."/>
            <person name="Zheng X."/>
            <person name="Dou D."/>
            <person name="Tyler B.M."/>
            <person name="Wang Y."/>
        </authorList>
    </citation>
    <scope>NUCLEOTIDE SEQUENCE</scope>
    <source>
        <strain evidence="7">P7074</strain>
    </source>
</reference>
<comment type="domain">
    <text evidence="5">The RxLR-dEER motif acts to carry the protein into the host cell cytoplasm through binding to cell surface phosphatidylinositol-3-phosphate.</text>
</comment>
<evidence type="ECO:0000256" key="2">
    <source>
        <dbReference type="ARBA" id="ARBA00010400"/>
    </source>
</evidence>